<sequence length="189" mass="20346">MAGGFPPRRRRTCFTTRLRLRHPRASGRLGCGCGTPGCGCGTEVLRAALLPLAVERLLEGEARRLVPLFEWLGDEAVPRLVARLGLLDRPLAPPARGAAEQLRKHDSARVRLAARAALDGRGTHSSAARVEELASLRAGLRRSAAAAATPEERAALEELAAAFSEKLRDLADRGESAKACYAARRALRR</sequence>
<proteinExistence type="predicted"/>
<dbReference type="Proteomes" id="UP001189429">
    <property type="component" value="Unassembled WGS sequence"/>
</dbReference>
<evidence type="ECO:0000313" key="1">
    <source>
        <dbReference type="EMBL" id="CAK0837970.1"/>
    </source>
</evidence>
<organism evidence="1 2">
    <name type="scientific">Prorocentrum cordatum</name>
    <dbReference type="NCBI Taxonomy" id="2364126"/>
    <lineage>
        <taxon>Eukaryota</taxon>
        <taxon>Sar</taxon>
        <taxon>Alveolata</taxon>
        <taxon>Dinophyceae</taxon>
        <taxon>Prorocentrales</taxon>
        <taxon>Prorocentraceae</taxon>
        <taxon>Prorocentrum</taxon>
    </lineage>
</organism>
<gene>
    <name evidence="1" type="ORF">PCOR1329_LOCUS34033</name>
</gene>
<keyword evidence="2" id="KW-1185">Reference proteome</keyword>
<evidence type="ECO:0008006" key="3">
    <source>
        <dbReference type="Google" id="ProtNLM"/>
    </source>
</evidence>
<dbReference type="EMBL" id="CAUYUJ010014189">
    <property type="protein sequence ID" value="CAK0837970.1"/>
    <property type="molecule type" value="Genomic_DNA"/>
</dbReference>
<accession>A0ABN9SZB1</accession>
<reference evidence="1" key="1">
    <citation type="submission" date="2023-10" db="EMBL/GenBank/DDBJ databases">
        <authorList>
            <person name="Chen Y."/>
            <person name="Shah S."/>
            <person name="Dougan E. K."/>
            <person name="Thang M."/>
            <person name="Chan C."/>
        </authorList>
    </citation>
    <scope>NUCLEOTIDE SEQUENCE [LARGE SCALE GENOMIC DNA]</scope>
</reference>
<name>A0ABN9SZB1_9DINO</name>
<protein>
    <recommendedName>
        <fullName evidence="3">HEAT repeat domain-containing protein</fullName>
    </recommendedName>
</protein>
<evidence type="ECO:0000313" key="2">
    <source>
        <dbReference type="Proteomes" id="UP001189429"/>
    </source>
</evidence>
<comment type="caution">
    <text evidence="1">The sequence shown here is derived from an EMBL/GenBank/DDBJ whole genome shotgun (WGS) entry which is preliminary data.</text>
</comment>